<dbReference type="Proteomes" id="UP000217676">
    <property type="component" value="Chromosome"/>
</dbReference>
<evidence type="ECO:0000313" key="2">
    <source>
        <dbReference type="Proteomes" id="UP000217676"/>
    </source>
</evidence>
<dbReference type="AlphaFoldDB" id="A0A169NCS5"/>
<evidence type="ECO:0000313" key="1">
    <source>
        <dbReference type="EMBL" id="BAU83092.1"/>
    </source>
</evidence>
<dbReference type="KEGG" id="slau:SLA_2159"/>
<protein>
    <submittedName>
        <fullName evidence="1">Uncharacterized protein</fullName>
    </submittedName>
</protein>
<reference evidence="1 2" key="1">
    <citation type="journal article" date="2016" name="Genome Announc.">
        <title>Complete Genome Sequence of Thiostrepton-Producing Streptomyces laurentii ATCC 31255.</title>
        <authorList>
            <person name="Doi K."/>
            <person name="Fujino Y."/>
            <person name="Nagayoshi Y."/>
            <person name="Ohshima T."/>
            <person name="Ogata S."/>
        </authorList>
    </citation>
    <scope>NUCLEOTIDE SEQUENCE [LARGE SCALE GENOMIC DNA]</scope>
    <source>
        <strain evidence="1 2">ATCC 31255</strain>
    </source>
</reference>
<gene>
    <name evidence="1" type="ORF">SLA_2159</name>
</gene>
<sequence>MTHESTPGAPAPSGAMCCRCKQWTYAPVEVGYHERPSGPGVTLYACPSHAVAMTPGPMPGKHQRHT</sequence>
<dbReference type="EMBL" id="AP017424">
    <property type="protein sequence ID" value="BAU83092.1"/>
    <property type="molecule type" value="Genomic_DNA"/>
</dbReference>
<keyword evidence="2" id="KW-1185">Reference proteome</keyword>
<organism evidence="1 2">
    <name type="scientific">Streptomyces laurentii</name>
    <dbReference type="NCBI Taxonomy" id="39478"/>
    <lineage>
        <taxon>Bacteria</taxon>
        <taxon>Bacillati</taxon>
        <taxon>Actinomycetota</taxon>
        <taxon>Actinomycetes</taxon>
        <taxon>Kitasatosporales</taxon>
        <taxon>Streptomycetaceae</taxon>
        <taxon>Streptomyces</taxon>
    </lineage>
</organism>
<proteinExistence type="predicted"/>
<accession>A0A169NCS5</accession>
<name>A0A169NCS5_STRLU</name>